<dbReference type="Proteomes" id="UP001302126">
    <property type="component" value="Unassembled WGS sequence"/>
</dbReference>
<name>A0AAN6WUX9_9PEZI</name>
<comment type="caution">
    <text evidence="3">The sequence shown here is derived from an EMBL/GenBank/DDBJ whole genome shotgun (WGS) entry which is preliminary data.</text>
</comment>
<feature type="region of interest" description="Disordered" evidence="1">
    <location>
        <begin position="324"/>
        <end position="626"/>
    </location>
</feature>
<reference evidence="3" key="1">
    <citation type="journal article" date="2023" name="Mol. Phylogenet. Evol.">
        <title>Genome-scale phylogeny and comparative genomics of the fungal order Sordariales.</title>
        <authorList>
            <person name="Hensen N."/>
            <person name="Bonometti L."/>
            <person name="Westerberg I."/>
            <person name="Brannstrom I.O."/>
            <person name="Guillou S."/>
            <person name="Cros-Aarteil S."/>
            <person name="Calhoun S."/>
            <person name="Haridas S."/>
            <person name="Kuo A."/>
            <person name="Mondo S."/>
            <person name="Pangilinan J."/>
            <person name="Riley R."/>
            <person name="LaButti K."/>
            <person name="Andreopoulos B."/>
            <person name="Lipzen A."/>
            <person name="Chen C."/>
            <person name="Yan M."/>
            <person name="Daum C."/>
            <person name="Ng V."/>
            <person name="Clum A."/>
            <person name="Steindorff A."/>
            <person name="Ohm R.A."/>
            <person name="Martin F."/>
            <person name="Silar P."/>
            <person name="Natvig D.O."/>
            <person name="Lalanne C."/>
            <person name="Gautier V."/>
            <person name="Ament-Velasquez S.L."/>
            <person name="Kruys A."/>
            <person name="Hutchinson M.I."/>
            <person name="Powell A.J."/>
            <person name="Barry K."/>
            <person name="Miller A.N."/>
            <person name="Grigoriev I.V."/>
            <person name="Debuchy R."/>
            <person name="Gladieux P."/>
            <person name="Hiltunen Thoren M."/>
            <person name="Johannesson H."/>
        </authorList>
    </citation>
    <scope>NUCLEOTIDE SEQUENCE</scope>
    <source>
        <strain evidence="3">PSN309</strain>
    </source>
</reference>
<protein>
    <submittedName>
        <fullName evidence="3">Uncharacterized protein</fullName>
    </submittedName>
</protein>
<organism evidence="3 4">
    <name type="scientific">Podospora australis</name>
    <dbReference type="NCBI Taxonomy" id="1536484"/>
    <lineage>
        <taxon>Eukaryota</taxon>
        <taxon>Fungi</taxon>
        <taxon>Dikarya</taxon>
        <taxon>Ascomycota</taxon>
        <taxon>Pezizomycotina</taxon>
        <taxon>Sordariomycetes</taxon>
        <taxon>Sordariomycetidae</taxon>
        <taxon>Sordariales</taxon>
        <taxon>Podosporaceae</taxon>
        <taxon>Podospora</taxon>
    </lineage>
</organism>
<sequence length="626" mass="68037">MIDRWIRYNGRTQVYYNYILANVVWECFRLSSTILFLWGTYTLAWRQFEHQSHGHVDSTTQKFWWFVSKVVLFAVSTVSLFYLIFYLAFSVTWLNSLSIVTVTHFAKRGSAFQIATSTLFLFSSIMSFVAYKLSGRRTSNETFESRLYMWSGILMLFGRSLGEAAVILKGASETSEYCTEASSASLALCTTLFGTEGYASVSTASTRMLETDIAYGLLSVFYLLSMWLLARQSAKVFDPDGTRESLVMSEIRFAILQMLEKETSHGKTQSPPFHEVLQEVSEKLEEALNNGPLASSLATLSPHYKRQAAVNCLEELARTYEGVTPRYGTDGRPKRAKHYYPEAISSPSAPPGSTYYTQGSSDMRSSQQPFTYHTEASTSSAPMQQSEYSYTQEFSNALQPPQGTFPRRPSATFATSQTTTSSAQSLLRSNPPPPSSSTYQPYSPTSTSNTSNPQHTSDPSKYQSHSSVSSTLPSHGPSSTISNSTSDVSKNLPPRPHAPNTTPAAASAGYRAAAIPRPTRGSRFHATGGLGAVPSTASTTVGSSSSSTGRVRGPSVVTTPYLAQSTLASKTSVSPSSPTGPGEGSPGFSMPAASRQEAPVSAVAGSGETDEYYNAARGTDISRRYG</sequence>
<feature type="compositionally biased region" description="Low complexity" evidence="1">
    <location>
        <begin position="504"/>
        <end position="514"/>
    </location>
</feature>
<evidence type="ECO:0000256" key="1">
    <source>
        <dbReference type="SAM" id="MobiDB-lite"/>
    </source>
</evidence>
<feature type="transmembrane region" description="Helical" evidence="2">
    <location>
        <begin position="114"/>
        <end position="135"/>
    </location>
</feature>
<feature type="compositionally biased region" description="Polar residues" evidence="1">
    <location>
        <begin position="354"/>
        <end position="402"/>
    </location>
</feature>
<gene>
    <name evidence="3" type="ORF">QBC35DRAFT_383282</name>
</gene>
<evidence type="ECO:0000256" key="2">
    <source>
        <dbReference type="SAM" id="Phobius"/>
    </source>
</evidence>
<reference evidence="3" key="2">
    <citation type="submission" date="2023-05" db="EMBL/GenBank/DDBJ databases">
        <authorList>
            <consortium name="Lawrence Berkeley National Laboratory"/>
            <person name="Steindorff A."/>
            <person name="Hensen N."/>
            <person name="Bonometti L."/>
            <person name="Westerberg I."/>
            <person name="Brannstrom I.O."/>
            <person name="Guillou S."/>
            <person name="Cros-Aarteil S."/>
            <person name="Calhoun S."/>
            <person name="Haridas S."/>
            <person name="Kuo A."/>
            <person name="Mondo S."/>
            <person name="Pangilinan J."/>
            <person name="Riley R."/>
            <person name="Labutti K."/>
            <person name="Andreopoulos B."/>
            <person name="Lipzen A."/>
            <person name="Chen C."/>
            <person name="Yanf M."/>
            <person name="Daum C."/>
            <person name="Ng V."/>
            <person name="Clum A."/>
            <person name="Ohm R."/>
            <person name="Martin F."/>
            <person name="Silar P."/>
            <person name="Natvig D."/>
            <person name="Lalanne C."/>
            <person name="Gautier V."/>
            <person name="Ament-Velasquez S.L."/>
            <person name="Kruys A."/>
            <person name="Hutchinson M.I."/>
            <person name="Powell A.J."/>
            <person name="Barry K."/>
            <person name="Miller A.N."/>
            <person name="Grigoriev I.V."/>
            <person name="Debuchy R."/>
            <person name="Gladieux P."/>
            <person name="Thoren M.H."/>
            <person name="Johannesson H."/>
        </authorList>
    </citation>
    <scope>NUCLEOTIDE SEQUENCE</scope>
    <source>
        <strain evidence="3">PSN309</strain>
    </source>
</reference>
<keyword evidence="2" id="KW-0472">Membrane</keyword>
<feature type="compositionally biased region" description="Low complexity" evidence="1">
    <location>
        <begin position="436"/>
        <end position="457"/>
    </location>
</feature>
<keyword evidence="2" id="KW-1133">Transmembrane helix</keyword>
<feature type="compositionally biased region" description="Low complexity" evidence="1">
    <location>
        <begin position="565"/>
        <end position="580"/>
    </location>
</feature>
<feature type="compositionally biased region" description="Low complexity" evidence="1">
    <location>
        <begin position="410"/>
        <end position="425"/>
    </location>
</feature>
<keyword evidence="2" id="KW-0812">Transmembrane</keyword>
<proteinExistence type="predicted"/>
<feature type="compositionally biased region" description="Low complexity" evidence="1">
    <location>
        <begin position="464"/>
        <end position="489"/>
    </location>
</feature>
<feature type="compositionally biased region" description="Low complexity" evidence="1">
    <location>
        <begin position="532"/>
        <end position="557"/>
    </location>
</feature>
<evidence type="ECO:0000313" key="3">
    <source>
        <dbReference type="EMBL" id="KAK4188113.1"/>
    </source>
</evidence>
<dbReference type="EMBL" id="MU864392">
    <property type="protein sequence ID" value="KAK4188113.1"/>
    <property type="molecule type" value="Genomic_DNA"/>
</dbReference>
<dbReference type="AlphaFoldDB" id="A0AAN6WUX9"/>
<evidence type="ECO:0000313" key="4">
    <source>
        <dbReference type="Proteomes" id="UP001302126"/>
    </source>
</evidence>
<accession>A0AAN6WUX9</accession>
<feature type="transmembrane region" description="Helical" evidence="2">
    <location>
        <begin position="70"/>
        <end position="94"/>
    </location>
</feature>
<feature type="transmembrane region" description="Helical" evidence="2">
    <location>
        <begin position="213"/>
        <end position="230"/>
    </location>
</feature>
<keyword evidence="4" id="KW-1185">Reference proteome</keyword>